<keyword evidence="4" id="KW-1185">Reference proteome</keyword>
<reference evidence="3 4" key="1">
    <citation type="submission" date="2011-06" db="EMBL/GenBank/DDBJ databases">
        <title>The draft genome of Thiocapsa marina 5811.</title>
        <authorList>
            <consortium name="US DOE Joint Genome Institute (JGI-PGF)"/>
            <person name="Lucas S."/>
            <person name="Han J."/>
            <person name="Cheng J.-F."/>
            <person name="Goodwin L."/>
            <person name="Pitluck S."/>
            <person name="Peters L."/>
            <person name="Land M.L."/>
            <person name="Hauser L."/>
            <person name="Vogl K."/>
            <person name="Liu Z."/>
            <person name="Imhoff J."/>
            <person name="Thiel V."/>
            <person name="Frigaard N.-U."/>
            <person name="Bryant D."/>
            <person name="Woyke T.J."/>
        </authorList>
    </citation>
    <scope>NUCLEOTIDE SEQUENCE [LARGE SCALE GENOMIC DNA]</scope>
    <source>
        <strain evidence="3 4">5811</strain>
    </source>
</reference>
<evidence type="ECO:0000256" key="1">
    <source>
        <dbReference type="ARBA" id="ARBA00007189"/>
    </source>
</evidence>
<dbReference type="AlphaFoldDB" id="F9UGR0"/>
<dbReference type="PATRIC" id="fig|768671.3.peg.4339"/>
<dbReference type="EMBL" id="AFWV01000016">
    <property type="protein sequence ID" value="EGV16530.1"/>
    <property type="molecule type" value="Genomic_DNA"/>
</dbReference>
<comment type="similarity">
    <text evidence="1">Belongs to the UPF0751 family.</text>
</comment>
<protein>
    <recommendedName>
        <fullName evidence="5">DUF2325 domain-containing protein</fullName>
    </recommendedName>
</protein>
<dbReference type="Pfam" id="PF10087">
    <property type="entry name" value="DUF2325"/>
    <property type="match status" value="1"/>
</dbReference>
<dbReference type="InterPro" id="IPR016772">
    <property type="entry name" value="UCP020408"/>
</dbReference>
<dbReference type="eggNOG" id="COG3206">
    <property type="taxonomic scope" value="Bacteria"/>
</dbReference>
<accession>F9UGR0</accession>
<dbReference type="STRING" id="768671.ThimaDRAFT_4113"/>
<evidence type="ECO:0000313" key="3">
    <source>
        <dbReference type="EMBL" id="EGV16530.1"/>
    </source>
</evidence>
<evidence type="ECO:0000313" key="4">
    <source>
        <dbReference type="Proteomes" id="UP000005459"/>
    </source>
</evidence>
<dbReference type="Proteomes" id="UP000005459">
    <property type="component" value="Unassembled WGS sequence"/>
</dbReference>
<organism evidence="3 4">
    <name type="scientific">Thiocapsa marina 5811</name>
    <dbReference type="NCBI Taxonomy" id="768671"/>
    <lineage>
        <taxon>Bacteria</taxon>
        <taxon>Pseudomonadati</taxon>
        <taxon>Pseudomonadota</taxon>
        <taxon>Gammaproteobacteria</taxon>
        <taxon>Chromatiales</taxon>
        <taxon>Chromatiaceae</taxon>
        <taxon>Thiocapsa</taxon>
    </lineage>
</organism>
<evidence type="ECO:0008006" key="5">
    <source>
        <dbReference type="Google" id="ProtNLM"/>
    </source>
</evidence>
<proteinExistence type="inferred from homology"/>
<keyword evidence="2" id="KW-0175">Coiled coil</keyword>
<evidence type="ECO:0000256" key="2">
    <source>
        <dbReference type="SAM" id="Coils"/>
    </source>
</evidence>
<feature type="coiled-coil region" evidence="2">
    <location>
        <begin position="342"/>
        <end position="369"/>
    </location>
</feature>
<dbReference type="RefSeq" id="WP_007194985.1">
    <property type="nucleotide sequence ID" value="NZ_AFWV01000016.1"/>
</dbReference>
<dbReference type="OrthoDB" id="5296275at2"/>
<gene>
    <name evidence="3" type="ORF">ThimaDRAFT_4113</name>
</gene>
<sequence length="519" mass="58122">MQRLILEVADQASRLAIYDFESQELLAEVEGASWHRMFEELRIGNGPPKHPCCARHSEGPTDENIQQARRAQSKIAQALFPETDGLASPPIARSRSLRPLISATASAATVTVQPDPASRLPTLKSTGRRKLWDVPHKYHCPIIGTCLTVDELRRIADRTAQRPDTPLSEFDIHVSFVAAAAEKNPLSLATHKTLEKKFTPSVRRYAKARDADALLTLWRESLDTGEVPGGLWALMTHPRADIRVMTRAYEEIHMLSHQIGAGQRADLKRLTETRTQLEQLQRDFDRLYTRTRQQADLREARIRALETALASRESDYAESRAQEQALREELDLLTGPRLKDRLKALADRVANLDAERKRIREENKSLRHAGTIARQEADAAECARSAAEAQCRATERLLEHLLSDRCDGCTSEACVRPKDLAGRLVLFVGGRKQLVEQYRAMVAGCNGRFDHHDGGMEDSQHRLEAMLASADIVVCATDYVSHGAYYRTKRFCKRTEKPHALLGNSGLSSFALAIENFAA</sequence>
<name>F9UGR0_9GAMM</name>